<protein>
    <submittedName>
        <fullName evidence="2">Os05g0148000 protein</fullName>
    </submittedName>
</protein>
<keyword evidence="1" id="KW-0472">Membrane</keyword>
<gene>
    <name evidence="2" type="ordered locus">Os05g0148000</name>
    <name evidence="2" type="ORF">OSNPB_050148000</name>
</gene>
<name>A0A0P0WHY9_ORYSJ</name>
<feature type="transmembrane region" description="Helical" evidence="1">
    <location>
        <begin position="61"/>
        <end position="83"/>
    </location>
</feature>
<evidence type="ECO:0000313" key="2">
    <source>
        <dbReference type="EMBL" id="BAS92267.1"/>
    </source>
</evidence>
<evidence type="ECO:0000313" key="3">
    <source>
        <dbReference type="Proteomes" id="UP000059680"/>
    </source>
</evidence>
<reference evidence="2 3" key="2">
    <citation type="journal article" date="2013" name="Plant Cell Physiol.">
        <title>Rice Annotation Project Database (RAP-DB): an integrative and interactive database for rice genomics.</title>
        <authorList>
            <person name="Sakai H."/>
            <person name="Lee S.S."/>
            <person name="Tanaka T."/>
            <person name="Numa H."/>
            <person name="Kim J."/>
            <person name="Kawahara Y."/>
            <person name="Wakimoto H."/>
            <person name="Yang C.C."/>
            <person name="Iwamoto M."/>
            <person name="Abe T."/>
            <person name="Yamada Y."/>
            <person name="Muto A."/>
            <person name="Inokuchi H."/>
            <person name="Ikemura T."/>
            <person name="Matsumoto T."/>
            <person name="Sasaki T."/>
            <person name="Itoh T."/>
        </authorList>
    </citation>
    <scope>NUCLEOTIDE SEQUENCE [LARGE SCALE GENOMIC DNA]</scope>
    <source>
        <strain evidence="3">cv. Nipponbare</strain>
    </source>
</reference>
<dbReference type="EMBL" id="AP014961">
    <property type="protein sequence ID" value="BAS92267.1"/>
    <property type="molecule type" value="Genomic_DNA"/>
</dbReference>
<keyword evidence="3" id="KW-1185">Reference proteome</keyword>
<proteinExistence type="predicted"/>
<keyword evidence="1" id="KW-0812">Transmembrane</keyword>
<reference evidence="3" key="1">
    <citation type="journal article" date="2005" name="Nature">
        <title>The map-based sequence of the rice genome.</title>
        <authorList>
            <consortium name="International rice genome sequencing project (IRGSP)"/>
            <person name="Matsumoto T."/>
            <person name="Wu J."/>
            <person name="Kanamori H."/>
            <person name="Katayose Y."/>
            <person name="Fujisawa M."/>
            <person name="Namiki N."/>
            <person name="Mizuno H."/>
            <person name="Yamamoto K."/>
            <person name="Antonio B.A."/>
            <person name="Baba T."/>
            <person name="Sakata K."/>
            <person name="Nagamura Y."/>
            <person name="Aoki H."/>
            <person name="Arikawa K."/>
            <person name="Arita K."/>
            <person name="Bito T."/>
            <person name="Chiden Y."/>
            <person name="Fujitsuka N."/>
            <person name="Fukunaka R."/>
            <person name="Hamada M."/>
            <person name="Harada C."/>
            <person name="Hayashi A."/>
            <person name="Hijishita S."/>
            <person name="Honda M."/>
            <person name="Hosokawa S."/>
            <person name="Ichikawa Y."/>
            <person name="Idonuma A."/>
            <person name="Iijima M."/>
            <person name="Ikeda M."/>
            <person name="Ikeno M."/>
            <person name="Ito K."/>
            <person name="Ito S."/>
            <person name="Ito T."/>
            <person name="Ito Y."/>
            <person name="Ito Y."/>
            <person name="Iwabuchi A."/>
            <person name="Kamiya K."/>
            <person name="Karasawa W."/>
            <person name="Kurita K."/>
            <person name="Katagiri S."/>
            <person name="Kikuta A."/>
            <person name="Kobayashi H."/>
            <person name="Kobayashi N."/>
            <person name="Machita K."/>
            <person name="Maehara T."/>
            <person name="Masukawa M."/>
            <person name="Mizubayashi T."/>
            <person name="Mukai Y."/>
            <person name="Nagasaki H."/>
            <person name="Nagata Y."/>
            <person name="Naito S."/>
            <person name="Nakashima M."/>
            <person name="Nakama Y."/>
            <person name="Nakamichi Y."/>
            <person name="Nakamura M."/>
            <person name="Meguro A."/>
            <person name="Negishi M."/>
            <person name="Ohta I."/>
            <person name="Ohta T."/>
            <person name="Okamoto M."/>
            <person name="Ono N."/>
            <person name="Saji S."/>
            <person name="Sakaguchi M."/>
            <person name="Sakai K."/>
            <person name="Shibata M."/>
            <person name="Shimokawa T."/>
            <person name="Song J."/>
            <person name="Takazaki Y."/>
            <person name="Terasawa K."/>
            <person name="Tsugane M."/>
            <person name="Tsuji K."/>
            <person name="Ueda S."/>
            <person name="Waki K."/>
            <person name="Yamagata H."/>
            <person name="Yamamoto M."/>
            <person name="Yamamoto S."/>
            <person name="Yamane H."/>
            <person name="Yoshiki S."/>
            <person name="Yoshihara R."/>
            <person name="Yukawa K."/>
            <person name="Zhong H."/>
            <person name="Yano M."/>
            <person name="Yuan Q."/>
            <person name="Ouyang S."/>
            <person name="Liu J."/>
            <person name="Jones K.M."/>
            <person name="Gansberger K."/>
            <person name="Moffat K."/>
            <person name="Hill J."/>
            <person name="Bera J."/>
            <person name="Fadrosh D."/>
            <person name="Jin S."/>
            <person name="Johri S."/>
            <person name="Kim M."/>
            <person name="Overton L."/>
            <person name="Reardon M."/>
            <person name="Tsitrin T."/>
            <person name="Vuong H."/>
            <person name="Weaver B."/>
            <person name="Ciecko A."/>
            <person name="Tallon L."/>
            <person name="Jackson J."/>
            <person name="Pai G."/>
            <person name="Aken S.V."/>
            <person name="Utterback T."/>
            <person name="Reidmuller S."/>
            <person name="Feldblyum T."/>
            <person name="Hsiao J."/>
            <person name="Zismann V."/>
            <person name="Iobst S."/>
            <person name="de Vazeille A.R."/>
            <person name="Buell C.R."/>
            <person name="Ying K."/>
            <person name="Li Y."/>
            <person name="Lu T."/>
            <person name="Huang Y."/>
            <person name="Zhao Q."/>
            <person name="Feng Q."/>
            <person name="Zhang L."/>
            <person name="Zhu J."/>
            <person name="Weng Q."/>
            <person name="Mu J."/>
            <person name="Lu Y."/>
            <person name="Fan D."/>
            <person name="Liu Y."/>
            <person name="Guan J."/>
            <person name="Zhang Y."/>
            <person name="Yu S."/>
            <person name="Liu X."/>
            <person name="Zhang Y."/>
            <person name="Hong G."/>
            <person name="Han B."/>
            <person name="Choisne N."/>
            <person name="Demange N."/>
            <person name="Orjeda G."/>
            <person name="Samain S."/>
            <person name="Cattolico L."/>
            <person name="Pelletier E."/>
            <person name="Couloux A."/>
            <person name="Segurens B."/>
            <person name="Wincker P."/>
            <person name="D'Hont A."/>
            <person name="Scarpelli C."/>
            <person name="Weissenbach J."/>
            <person name="Salanoubat M."/>
            <person name="Quetier F."/>
            <person name="Yu Y."/>
            <person name="Kim H.R."/>
            <person name="Rambo T."/>
            <person name="Currie J."/>
            <person name="Collura K."/>
            <person name="Luo M."/>
            <person name="Yang T."/>
            <person name="Ammiraju J.S.S."/>
            <person name="Engler F."/>
            <person name="Soderlund C."/>
            <person name="Wing R.A."/>
            <person name="Palmer L.E."/>
            <person name="de la Bastide M."/>
            <person name="Spiegel L."/>
            <person name="Nascimento L."/>
            <person name="Zutavern T."/>
            <person name="O'Shaughnessy A."/>
            <person name="Dike S."/>
            <person name="Dedhia N."/>
            <person name="Preston R."/>
            <person name="Balija V."/>
            <person name="McCombie W.R."/>
            <person name="Chow T."/>
            <person name="Chen H."/>
            <person name="Chung M."/>
            <person name="Chen C."/>
            <person name="Shaw J."/>
            <person name="Wu H."/>
            <person name="Hsiao K."/>
            <person name="Chao Y."/>
            <person name="Chu M."/>
            <person name="Cheng C."/>
            <person name="Hour A."/>
            <person name="Lee P."/>
            <person name="Lin S."/>
            <person name="Lin Y."/>
            <person name="Liou J."/>
            <person name="Liu S."/>
            <person name="Hsing Y."/>
            <person name="Raghuvanshi S."/>
            <person name="Mohanty A."/>
            <person name="Bharti A.K."/>
            <person name="Gaur A."/>
            <person name="Gupta V."/>
            <person name="Kumar D."/>
            <person name="Ravi V."/>
            <person name="Vij S."/>
            <person name="Kapur A."/>
            <person name="Khurana P."/>
            <person name="Khurana P."/>
            <person name="Khurana J.P."/>
            <person name="Tyagi A.K."/>
            <person name="Gaikwad K."/>
            <person name="Singh A."/>
            <person name="Dalal V."/>
            <person name="Srivastava S."/>
            <person name="Dixit A."/>
            <person name="Pal A.K."/>
            <person name="Ghazi I.A."/>
            <person name="Yadav M."/>
            <person name="Pandit A."/>
            <person name="Bhargava A."/>
            <person name="Sureshbabu K."/>
            <person name="Batra K."/>
            <person name="Sharma T.R."/>
            <person name="Mohapatra T."/>
            <person name="Singh N.K."/>
            <person name="Messing J."/>
            <person name="Nelson A.B."/>
            <person name="Fuks G."/>
            <person name="Kavchok S."/>
            <person name="Keizer G."/>
            <person name="Linton E."/>
            <person name="Llaca V."/>
            <person name="Song R."/>
            <person name="Tanyolac B."/>
            <person name="Young S."/>
            <person name="Ho-Il K."/>
            <person name="Hahn J.H."/>
            <person name="Sangsakoo G."/>
            <person name="Vanavichit A."/>
            <person name="de Mattos Luiz.A.T."/>
            <person name="Zimmer P.D."/>
            <person name="Malone G."/>
            <person name="Dellagostin O."/>
            <person name="de Oliveira A.C."/>
            <person name="Bevan M."/>
            <person name="Bancroft I."/>
            <person name="Minx P."/>
            <person name="Cordum H."/>
            <person name="Wilson R."/>
            <person name="Cheng Z."/>
            <person name="Jin W."/>
            <person name="Jiang J."/>
            <person name="Leong S.A."/>
            <person name="Iwama H."/>
            <person name="Gojobori T."/>
            <person name="Itoh T."/>
            <person name="Niimura Y."/>
            <person name="Fujii Y."/>
            <person name="Habara T."/>
            <person name="Sakai H."/>
            <person name="Sato Y."/>
            <person name="Wilson G."/>
            <person name="Kumar K."/>
            <person name="McCouch S."/>
            <person name="Juretic N."/>
            <person name="Hoen D."/>
            <person name="Wright S."/>
            <person name="Bruskiewich R."/>
            <person name="Bureau T."/>
            <person name="Miyao A."/>
            <person name="Hirochika H."/>
            <person name="Nishikawa T."/>
            <person name="Kadowaki K."/>
            <person name="Sugiura M."/>
            <person name="Burr B."/>
            <person name="Sasaki T."/>
        </authorList>
    </citation>
    <scope>NUCLEOTIDE SEQUENCE [LARGE SCALE GENOMIC DNA]</scope>
    <source>
        <strain evidence="3">cv. Nipponbare</strain>
    </source>
</reference>
<dbReference type="AlphaFoldDB" id="A0A0P0WHY9"/>
<reference evidence="2 3" key="3">
    <citation type="journal article" date="2013" name="Rice">
        <title>Improvement of the Oryza sativa Nipponbare reference genome using next generation sequence and optical map data.</title>
        <authorList>
            <person name="Kawahara Y."/>
            <person name="de la Bastide M."/>
            <person name="Hamilton J.P."/>
            <person name="Kanamori H."/>
            <person name="McCombie W.R."/>
            <person name="Ouyang S."/>
            <person name="Schwartz D.C."/>
            <person name="Tanaka T."/>
            <person name="Wu J."/>
            <person name="Zhou S."/>
            <person name="Childs K.L."/>
            <person name="Davidson R.M."/>
            <person name="Lin H."/>
            <person name="Quesada-Ocampo L."/>
            <person name="Vaillancourt B."/>
            <person name="Sakai H."/>
            <person name="Lee S.S."/>
            <person name="Kim J."/>
            <person name="Numa H."/>
            <person name="Itoh T."/>
            <person name="Buell C.R."/>
            <person name="Matsumoto T."/>
        </authorList>
    </citation>
    <scope>NUCLEOTIDE SEQUENCE [LARGE SCALE GENOMIC DNA]</scope>
    <source>
        <strain evidence="3">cv. Nipponbare</strain>
    </source>
</reference>
<sequence>PKWFSSKALKDDYCRYYRPTQSLFLLSLSCLQYTHITLKPSYAMYYLDLVMKFFSQFRKHFYSTMYALSLLNYYAVNVFMIVFF</sequence>
<keyword evidence="1" id="KW-1133">Transmembrane helix</keyword>
<dbReference type="ExpressionAtlas" id="A0A0P0WHY9">
    <property type="expression patterns" value="baseline and differential"/>
</dbReference>
<dbReference type="Proteomes" id="UP000059680">
    <property type="component" value="Chromosome 5"/>
</dbReference>
<organism evidence="2 3">
    <name type="scientific">Oryza sativa subsp. japonica</name>
    <name type="common">Rice</name>
    <dbReference type="NCBI Taxonomy" id="39947"/>
    <lineage>
        <taxon>Eukaryota</taxon>
        <taxon>Viridiplantae</taxon>
        <taxon>Streptophyta</taxon>
        <taxon>Embryophyta</taxon>
        <taxon>Tracheophyta</taxon>
        <taxon>Spermatophyta</taxon>
        <taxon>Magnoliopsida</taxon>
        <taxon>Liliopsida</taxon>
        <taxon>Poales</taxon>
        <taxon>Poaceae</taxon>
        <taxon>BOP clade</taxon>
        <taxon>Oryzoideae</taxon>
        <taxon>Oryzeae</taxon>
        <taxon>Oryzinae</taxon>
        <taxon>Oryza</taxon>
        <taxon>Oryza sativa</taxon>
    </lineage>
</organism>
<evidence type="ECO:0000256" key="1">
    <source>
        <dbReference type="SAM" id="Phobius"/>
    </source>
</evidence>
<accession>A0A0P0WHY9</accession>
<feature type="non-terminal residue" evidence="2">
    <location>
        <position position="1"/>
    </location>
</feature>
<dbReference type="Gramene" id="Os05t0148000-02">
    <property type="protein sequence ID" value="Os05t0148000-02"/>
    <property type="gene ID" value="Os05g0148000"/>
</dbReference>